<dbReference type="GO" id="GO:0008270">
    <property type="term" value="F:zinc ion binding"/>
    <property type="evidence" value="ECO:0007669"/>
    <property type="project" value="UniProtKB-KW"/>
</dbReference>
<dbReference type="InterPro" id="IPR004504">
    <property type="entry name" value="DNA_repair_RadA"/>
</dbReference>
<dbReference type="NCBIfam" id="TIGR00416">
    <property type="entry name" value="sms"/>
    <property type="match status" value="1"/>
</dbReference>
<name>A0A136LYI6_9BACT</name>
<dbReference type="Proteomes" id="UP000070457">
    <property type="component" value="Unassembled WGS sequence"/>
</dbReference>
<dbReference type="SUPFAM" id="SSF54211">
    <property type="entry name" value="Ribosomal protein S5 domain 2-like"/>
    <property type="match status" value="1"/>
</dbReference>
<keyword evidence="8 10" id="KW-0234">DNA repair</keyword>
<dbReference type="SUPFAM" id="SSF52540">
    <property type="entry name" value="P-loop containing nucleoside triphosphate hydrolases"/>
    <property type="match status" value="1"/>
</dbReference>
<dbReference type="GO" id="GO:0005829">
    <property type="term" value="C:cytosol"/>
    <property type="evidence" value="ECO:0007669"/>
    <property type="project" value="TreeGrafter"/>
</dbReference>
<keyword evidence="1 10" id="KW-0479">Metal-binding</keyword>
<dbReference type="PANTHER" id="PTHR32472:SF10">
    <property type="entry name" value="DNA REPAIR PROTEIN RADA-LIKE PROTEIN"/>
    <property type="match status" value="1"/>
</dbReference>
<gene>
    <name evidence="12" type="ORF">TR69_WS6001000725</name>
</gene>
<sequence length="370" mass="39674">MPTGMEELDRVLGGGVVPAEVMLVSGDPGIGKSTLLLQLTAAMAEAGKTSVYVSAEESAGQVGMRAKRILKGKADNLHIVSAFEINAILQKLSELKPDLVVMDSIQTLYSHDSSSLPGSVAQIRMVASKLVTYAKQQGVATVIVGHITKQGTVAGPKLLEHLVDAVLQMEGDEKRGFRLLRSLKNRFGSTQEVGIFEMTEAGMVDVPDPSKYFIEDGTKPRTGVCPGVIMEGNRALVVEVQALLVNTPYSLPKRVAEGISKSRLELLSAIVSKYAKVDLGSKDIYVNIAGGIRIKDPAIDLAVIMAILSSLKSKAVPKSTVAFGEVALTGEVRKAVRDEQRRNEVTRLGYAPFPKTAGKQLYVSDLVKLF</sequence>
<dbReference type="GO" id="GO:0003684">
    <property type="term" value="F:damaged DNA binding"/>
    <property type="evidence" value="ECO:0007669"/>
    <property type="project" value="InterPro"/>
</dbReference>
<evidence type="ECO:0000256" key="1">
    <source>
        <dbReference type="ARBA" id="ARBA00022723"/>
    </source>
</evidence>
<feature type="domain" description="RecA family profile 1" evidence="11">
    <location>
        <begin position="1"/>
        <end position="147"/>
    </location>
</feature>
<dbReference type="InterPro" id="IPR003593">
    <property type="entry name" value="AAA+_ATPase"/>
</dbReference>
<evidence type="ECO:0000256" key="3">
    <source>
        <dbReference type="ARBA" id="ARBA00022763"/>
    </source>
</evidence>
<dbReference type="PRINTS" id="PR01874">
    <property type="entry name" value="DNAREPAIRADA"/>
</dbReference>
<keyword evidence="4" id="KW-0378">Hydrolase</keyword>
<comment type="similarity">
    <text evidence="10">Belongs to the RecA family. RadA subfamily.</text>
</comment>
<evidence type="ECO:0000256" key="9">
    <source>
        <dbReference type="NCBIfam" id="TIGR00416"/>
    </source>
</evidence>
<accession>A0A136LYI6</accession>
<keyword evidence="10" id="KW-0862">Zinc</keyword>
<keyword evidence="7 10" id="KW-0238">DNA-binding</keyword>
<evidence type="ECO:0000256" key="4">
    <source>
        <dbReference type="ARBA" id="ARBA00022801"/>
    </source>
</evidence>
<keyword evidence="2 10" id="KW-0547">Nucleotide-binding</keyword>
<evidence type="ECO:0000256" key="5">
    <source>
        <dbReference type="ARBA" id="ARBA00022840"/>
    </source>
</evidence>
<dbReference type="PROSITE" id="PS50162">
    <property type="entry name" value="RECA_2"/>
    <property type="match status" value="1"/>
</dbReference>
<dbReference type="InterPro" id="IPR014721">
    <property type="entry name" value="Ribsml_uS5_D2-typ_fold_subgr"/>
</dbReference>
<evidence type="ECO:0000256" key="7">
    <source>
        <dbReference type="ARBA" id="ARBA00023125"/>
    </source>
</evidence>
<dbReference type="Gene3D" id="3.30.230.10">
    <property type="match status" value="1"/>
</dbReference>
<evidence type="ECO:0000256" key="2">
    <source>
        <dbReference type="ARBA" id="ARBA00022741"/>
    </source>
</evidence>
<dbReference type="InterPro" id="IPR020568">
    <property type="entry name" value="Ribosomal_Su5_D2-typ_SF"/>
</dbReference>
<protein>
    <recommendedName>
        <fullName evidence="9 10">DNA repair protein RadA</fullName>
    </recommendedName>
</protein>
<dbReference type="Pfam" id="PF13481">
    <property type="entry name" value="AAA_25"/>
    <property type="match status" value="1"/>
</dbReference>
<dbReference type="PATRIC" id="fig|1617426.3.peg.716"/>
<dbReference type="Gene3D" id="3.40.50.300">
    <property type="entry name" value="P-loop containing nucleotide triphosphate hydrolases"/>
    <property type="match status" value="1"/>
</dbReference>
<evidence type="ECO:0000313" key="12">
    <source>
        <dbReference type="EMBL" id="KXK26711.1"/>
    </source>
</evidence>
<evidence type="ECO:0000313" key="13">
    <source>
        <dbReference type="Proteomes" id="UP000070457"/>
    </source>
</evidence>
<evidence type="ECO:0000256" key="8">
    <source>
        <dbReference type="ARBA" id="ARBA00023204"/>
    </source>
</evidence>
<reference evidence="12 13" key="1">
    <citation type="submission" date="2015-02" db="EMBL/GenBank/DDBJ databases">
        <title>Improved understanding of the partial-nitritation anammox process through 23 genomes representing the majority of the microbial community.</title>
        <authorList>
            <person name="Speth D.R."/>
            <person name="In T Zandt M."/>
            <person name="Guerrero Cruz S."/>
            <person name="Jetten M.S."/>
            <person name="Dutilh B.E."/>
        </authorList>
    </citation>
    <scope>NUCLEOTIDE SEQUENCE [LARGE SCALE GENOMIC DNA]</scope>
    <source>
        <strain evidence="12">OLB20</strain>
    </source>
</reference>
<evidence type="ECO:0000256" key="6">
    <source>
        <dbReference type="ARBA" id="ARBA00023016"/>
    </source>
</evidence>
<organism evidence="12 13">
    <name type="scientific">candidate division WS6 bacterium OLB20</name>
    <dbReference type="NCBI Taxonomy" id="1617426"/>
    <lineage>
        <taxon>Bacteria</taxon>
        <taxon>Candidatus Dojkabacteria</taxon>
    </lineage>
</organism>
<dbReference type="SMART" id="SM00382">
    <property type="entry name" value="AAA"/>
    <property type="match status" value="1"/>
</dbReference>
<dbReference type="GO" id="GO:0000725">
    <property type="term" value="P:recombinational repair"/>
    <property type="evidence" value="ECO:0007669"/>
    <property type="project" value="TreeGrafter"/>
</dbReference>
<dbReference type="GO" id="GO:0005524">
    <property type="term" value="F:ATP binding"/>
    <property type="evidence" value="ECO:0007669"/>
    <property type="project" value="UniProtKB-UniRule"/>
</dbReference>
<keyword evidence="5 10" id="KW-0067">ATP-binding</keyword>
<comment type="function">
    <text evidence="10">DNA-dependent ATPase involved in processing of recombination intermediates, plays a role in repairing DNA breaks. Stimulates the branch migration of RecA-mediated strand transfer reactions, allowing the 3' invading strand to extend heteroduplex DNA faster. Binds ssDNA in the presence of ADP but not other nucleotides, has ATPase activity that is stimulated by ssDNA and various branched DNA structures, but inhibited by SSB. Does not have RecA's homology-searching function.</text>
</comment>
<comment type="caution">
    <text evidence="12">The sequence shown here is derived from an EMBL/GenBank/DDBJ whole genome shotgun (WGS) entry which is preliminary data.</text>
</comment>
<keyword evidence="3 10" id="KW-0227">DNA damage</keyword>
<proteinExistence type="inferred from homology"/>
<dbReference type="EMBL" id="JYNZ01000003">
    <property type="protein sequence ID" value="KXK26711.1"/>
    <property type="molecule type" value="Genomic_DNA"/>
</dbReference>
<dbReference type="STRING" id="1617426.TR69_WS6001000725"/>
<dbReference type="InterPro" id="IPR020588">
    <property type="entry name" value="RecA_ATP-bd"/>
</dbReference>
<evidence type="ECO:0000259" key="11">
    <source>
        <dbReference type="PROSITE" id="PS50162"/>
    </source>
</evidence>
<keyword evidence="6" id="KW-0346">Stress response</keyword>
<dbReference type="AlphaFoldDB" id="A0A136LYI6"/>
<dbReference type="InterPro" id="IPR027417">
    <property type="entry name" value="P-loop_NTPase"/>
</dbReference>
<evidence type="ECO:0000256" key="10">
    <source>
        <dbReference type="RuleBase" id="RU003555"/>
    </source>
</evidence>
<dbReference type="GO" id="GO:0140664">
    <property type="term" value="F:ATP-dependent DNA damage sensor activity"/>
    <property type="evidence" value="ECO:0007669"/>
    <property type="project" value="InterPro"/>
</dbReference>
<dbReference type="PANTHER" id="PTHR32472">
    <property type="entry name" value="DNA REPAIR PROTEIN RADA"/>
    <property type="match status" value="1"/>
</dbReference>
<keyword evidence="10" id="KW-0863">Zinc-finger</keyword>
<dbReference type="GO" id="GO:0016787">
    <property type="term" value="F:hydrolase activity"/>
    <property type="evidence" value="ECO:0007669"/>
    <property type="project" value="UniProtKB-KW"/>
</dbReference>
<dbReference type="FunFam" id="3.40.50.300:FF:000050">
    <property type="entry name" value="DNA repair protein RadA"/>
    <property type="match status" value="1"/>
</dbReference>